<comment type="caution">
    <text evidence="1">The sequence shown here is derived from an EMBL/GenBank/DDBJ whole genome shotgun (WGS) entry which is preliminary data.</text>
</comment>
<evidence type="ECO:0000313" key="2">
    <source>
        <dbReference type="Proteomes" id="UP000249364"/>
    </source>
</evidence>
<organism evidence="1 2">
    <name type="scientific">Roseinatronobacter thiooxidans</name>
    <dbReference type="NCBI Taxonomy" id="121821"/>
    <lineage>
        <taxon>Bacteria</taxon>
        <taxon>Pseudomonadati</taxon>
        <taxon>Pseudomonadota</taxon>
        <taxon>Alphaproteobacteria</taxon>
        <taxon>Rhodobacterales</taxon>
        <taxon>Paracoccaceae</taxon>
        <taxon>Roseinatronobacter</taxon>
    </lineage>
</organism>
<protein>
    <submittedName>
        <fullName evidence="1">Uncharacterized protein</fullName>
    </submittedName>
</protein>
<dbReference type="Proteomes" id="UP000249364">
    <property type="component" value="Unassembled WGS sequence"/>
</dbReference>
<reference evidence="1 2" key="1">
    <citation type="submission" date="2018-06" db="EMBL/GenBank/DDBJ databases">
        <title>Genomic Encyclopedia of Archaeal and Bacterial Type Strains, Phase II (KMG-II): from individual species to whole genera.</title>
        <authorList>
            <person name="Goeker M."/>
        </authorList>
    </citation>
    <scope>NUCLEOTIDE SEQUENCE [LARGE SCALE GENOMIC DNA]</scope>
    <source>
        <strain evidence="1 2">DSM 13087</strain>
    </source>
</reference>
<gene>
    <name evidence="1" type="ORF">LY56_03582</name>
</gene>
<sequence length="86" mass="9584">MAISLVKAPRTPTQTHLCLIKKVPKNDVVQETAPATHPRHCAIHPEHSHSEEVALPPPHPALVEMVRLLARVSARQARSEHQETKQ</sequence>
<dbReference type="EMBL" id="QKZQ01000048">
    <property type="protein sequence ID" value="PZX35811.1"/>
    <property type="molecule type" value="Genomic_DNA"/>
</dbReference>
<accession>A0A2W7PHT9</accession>
<evidence type="ECO:0000313" key="1">
    <source>
        <dbReference type="EMBL" id="PZX35811.1"/>
    </source>
</evidence>
<name>A0A2W7PHT9_9RHOB</name>
<proteinExistence type="predicted"/>
<dbReference type="AlphaFoldDB" id="A0A2W7PHT9"/>
<keyword evidence="2" id="KW-1185">Reference proteome</keyword>